<evidence type="ECO:0000256" key="11">
    <source>
        <dbReference type="ARBA" id="ARBA00023136"/>
    </source>
</evidence>
<dbReference type="PANTHER" id="PTHR24020:SF15">
    <property type="entry name" value="COLLAGEN ALPHA-1(XIV) CHAIN"/>
    <property type="match status" value="1"/>
</dbReference>
<dbReference type="InterPro" id="IPR002035">
    <property type="entry name" value="VWF_A"/>
</dbReference>
<gene>
    <name evidence="19" type="ORF">JOB18_029135</name>
</gene>
<feature type="compositionally biased region" description="Basic and acidic residues" evidence="13">
    <location>
        <begin position="115"/>
        <end position="126"/>
    </location>
</feature>
<feature type="region of interest" description="Disordered" evidence="13">
    <location>
        <begin position="1449"/>
        <end position="1610"/>
    </location>
</feature>
<dbReference type="PANTHER" id="PTHR24020">
    <property type="entry name" value="COLLAGEN ALPHA"/>
    <property type="match status" value="1"/>
</dbReference>
<proteinExistence type="predicted"/>
<evidence type="ECO:0000256" key="8">
    <source>
        <dbReference type="ARBA" id="ARBA00022889"/>
    </source>
</evidence>
<dbReference type="EMBL" id="JAGKHQ010000021">
    <property type="protein sequence ID" value="KAG7475314.1"/>
    <property type="molecule type" value="Genomic_DNA"/>
</dbReference>
<feature type="signal peptide" evidence="15">
    <location>
        <begin position="1"/>
        <end position="23"/>
    </location>
</feature>
<evidence type="ECO:0000259" key="18">
    <source>
        <dbReference type="PROSITE" id="PS51837"/>
    </source>
</evidence>
<evidence type="ECO:0000256" key="2">
    <source>
        <dbReference type="ARBA" id="ARBA00004498"/>
    </source>
</evidence>
<reference evidence="19 20" key="1">
    <citation type="journal article" date="2021" name="Sci. Rep.">
        <title>Chromosome anchoring in Senegalese sole (Solea senegalensis) reveals sex-associated markers and genome rearrangements in flatfish.</title>
        <authorList>
            <person name="Guerrero-Cozar I."/>
            <person name="Gomez-Garrido J."/>
            <person name="Berbel C."/>
            <person name="Martinez-Blanch J.F."/>
            <person name="Alioto T."/>
            <person name="Claros M.G."/>
            <person name="Gagnaire P.A."/>
            <person name="Manchado M."/>
        </authorList>
    </citation>
    <scope>NUCLEOTIDE SEQUENCE [LARGE SCALE GENOMIC DNA]</scope>
    <source>
        <strain evidence="19">Sse05_10M</strain>
    </source>
</reference>
<dbReference type="CDD" id="cd01482">
    <property type="entry name" value="vWA_collagen_alphaI-XII-like"/>
    <property type="match status" value="2"/>
</dbReference>
<evidence type="ECO:0000256" key="5">
    <source>
        <dbReference type="ARBA" id="ARBA00022692"/>
    </source>
</evidence>
<comment type="caution">
    <text evidence="19">The sequence shown here is derived from an EMBL/GenBank/DDBJ whole genome shotgun (WGS) entry which is preliminary data.</text>
</comment>
<feature type="domain" description="Fibronectin type-III" evidence="17">
    <location>
        <begin position="730"/>
        <end position="821"/>
    </location>
</feature>
<evidence type="ECO:0000256" key="13">
    <source>
        <dbReference type="SAM" id="MobiDB-lite"/>
    </source>
</evidence>
<dbReference type="FunFam" id="2.60.40.10:FF:000480">
    <property type="entry name" value="Collagen, type XII, alpha 1"/>
    <property type="match status" value="1"/>
</dbReference>
<dbReference type="Proteomes" id="UP000693946">
    <property type="component" value="Linkage Group LG9"/>
</dbReference>
<dbReference type="Pfam" id="PF00041">
    <property type="entry name" value="fn3"/>
    <property type="match status" value="7"/>
</dbReference>
<keyword evidence="7" id="KW-0677">Repeat</keyword>
<keyword evidence="4" id="KW-0272">Extracellular matrix</keyword>
<dbReference type="InterPro" id="IPR050525">
    <property type="entry name" value="ECM_Assembly_Org"/>
</dbReference>
<dbReference type="PROSITE" id="PS51837">
    <property type="entry name" value="LITAF"/>
    <property type="match status" value="1"/>
</dbReference>
<dbReference type="PROSITE" id="PS50234">
    <property type="entry name" value="VWFA"/>
    <property type="match status" value="2"/>
</dbReference>
<dbReference type="Pfam" id="PF10601">
    <property type="entry name" value="zf-LITAF-like"/>
    <property type="match status" value="1"/>
</dbReference>
<evidence type="ECO:0000313" key="19">
    <source>
        <dbReference type="EMBL" id="KAG7475314.1"/>
    </source>
</evidence>
<organism evidence="19 20">
    <name type="scientific">Solea senegalensis</name>
    <name type="common">Senegalese sole</name>
    <dbReference type="NCBI Taxonomy" id="28829"/>
    <lineage>
        <taxon>Eukaryota</taxon>
        <taxon>Metazoa</taxon>
        <taxon>Chordata</taxon>
        <taxon>Craniata</taxon>
        <taxon>Vertebrata</taxon>
        <taxon>Euteleostomi</taxon>
        <taxon>Actinopterygii</taxon>
        <taxon>Neopterygii</taxon>
        <taxon>Teleostei</taxon>
        <taxon>Neoteleostei</taxon>
        <taxon>Acanthomorphata</taxon>
        <taxon>Carangaria</taxon>
        <taxon>Pleuronectiformes</taxon>
        <taxon>Pleuronectoidei</taxon>
        <taxon>Soleidae</taxon>
        <taxon>Solea</taxon>
    </lineage>
</organism>
<evidence type="ECO:0000256" key="1">
    <source>
        <dbReference type="ARBA" id="ARBA00004141"/>
    </source>
</evidence>
<dbReference type="Pfam" id="PF00003">
    <property type="entry name" value="7tm_3"/>
    <property type="match status" value="1"/>
</dbReference>
<feature type="transmembrane region" description="Helical" evidence="14">
    <location>
        <begin position="2075"/>
        <end position="2095"/>
    </location>
</feature>
<evidence type="ECO:0000256" key="3">
    <source>
        <dbReference type="ARBA" id="ARBA00022525"/>
    </source>
</evidence>
<dbReference type="GO" id="GO:0005614">
    <property type="term" value="C:interstitial matrix"/>
    <property type="evidence" value="ECO:0007669"/>
    <property type="project" value="TreeGrafter"/>
</dbReference>
<dbReference type="SMART" id="SM00327">
    <property type="entry name" value="VWA"/>
    <property type="match status" value="2"/>
</dbReference>
<dbReference type="InterPro" id="IPR006629">
    <property type="entry name" value="LITAF"/>
</dbReference>
<feature type="domain" description="LITAF" evidence="18">
    <location>
        <begin position="1864"/>
        <end position="1946"/>
    </location>
</feature>
<dbReference type="SMART" id="SM00060">
    <property type="entry name" value="FN3"/>
    <property type="match status" value="8"/>
</dbReference>
<feature type="domain" description="Fibronectin type-III" evidence="17">
    <location>
        <begin position="538"/>
        <end position="626"/>
    </location>
</feature>
<protein>
    <submittedName>
        <fullName evidence="19">Collagen alpha-1(XIV) chain isoform X1</fullName>
    </submittedName>
</protein>
<dbReference type="PROSITE" id="PS50853">
    <property type="entry name" value="FN3"/>
    <property type="match status" value="7"/>
</dbReference>
<dbReference type="GO" id="GO:0007155">
    <property type="term" value="P:cell adhesion"/>
    <property type="evidence" value="ECO:0007669"/>
    <property type="project" value="UniProtKB-KW"/>
</dbReference>
<feature type="domain" description="Fibronectin type-III" evidence="17">
    <location>
        <begin position="627"/>
        <end position="717"/>
    </location>
</feature>
<feature type="region of interest" description="Disordered" evidence="13">
    <location>
        <begin position="103"/>
        <end position="134"/>
    </location>
</feature>
<keyword evidence="12" id="KW-0325">Glycoprotein</keyword>
<keyword evidence="10 19" id="KW-0176">Collagen</keyword>
<evidence type="ECO:0000256" key="10">
    <source>
        <dbReference type="ARBA" id="ARBA00023119"/>
    </source>
</evidence>
<dbReference type="FunFam" id="2.60.40.10:FF:000444">
    <property type="entry name" value="Collagen alpha-1(XIV) chain isoform X2"/>
    <property type="match status" value="1"/>
</dbReference>
<feature type="domain" description="VWFA" evidence="16">
    <location>
        <begin position="158"/>
        <end position="330"/>
    </location>
</feature>
<evidence type="ECO:0000256" key="4">
    <source>
        <dbReference type="ARBA" id="ARBA00022530"/>
    </source>
</evidence>
<feature type="domain" description="Fibronectin type-III" evidence="17">
    <location>
        <begin position="29"/>
        <end position="119"/>
    </location>
</feature>
<accession>A0AAV6PUI7</accession>
<feature type="chain" id="PRO_5043349885" evidence="15">
    <location>
        <begin position="24"/>
        <end position="2232"/>
    </location>
</feature>
<dbReference type="GO" id="GO:0004930">
    <property type="term" value="F:G protein-coupled receptor activity"/>
    <property type="evidence" value="ECO:0007669"/>
    <property type="project" value="InterPro"/>
</dbReference>
<feature type="transmembrane region" description="Helical" evidence="14">
    <location>
        <begin position="1900"/>
        <end position="1924"/>
    </location>
</feature>
<evidence type="ECO:0000256" key="9">
    <source>
        <dbReference type="ARBA" id="ARBA00022989"/>
    </source>
</evidence>
<dbReference type="InterPro" id="IPR048287">
    <property type="entry name" value="TSPN-like_N"/>
</dbReference>
<evidence type="ECO:0000259" key="17">
    <source>
        <dbReference type="PROSITE" id="PS50853"/>
    </source>
</evidence>
<dbReference type="GO" id="GO:0016020">
    <property type="term" value="C:membrane"/>
    <property type="evidence" value="ECO:0007669"/>
    <property type="project" value="UniProtKB-SubCell"/>
</dbReference>
<dbReference type="Pfam" id="PF00092">
    <property type="entry name" value="VWA"/>
    <property type="match status" value="2"/>
</dbReference>
<keyword evidence="6 15" id="KW-0732">Signal</keyword>
<feature type="compositionally biased region" description="Low complexity" evidence="13">
    <location>
        <begin position="1552"/>
        <end position="1573"/>
    </location>
</feature>
<evidence type="ECO:0000259" key="16">
    <source>
        <dbReference type="PROSITE" id="PS50234"/>
    </source>
</evidence>
<dbReference type="FunFam" id="2.60.40.10:FF:000234">
    <property type="entry name" value="Collagen, type XII, alpha 1"/>
    <property type="match status" value="2"/>
</dbReference>
<feature type="compositionally biased region" description="Low complexity" evidence="13">
    <location>
        <begin position="1660"/>
        <end position="1669"/>
    </location>
</feature>
<keyword evidence="8" id="KW-0130">Cell adhesion</keyword>
<dbReference type="Pfam" id="PF01391">
    <property type="entry name" value="Collagen"/>
    <property type="match status" value="3"/>
</dbReference>
<keyword evidence="3" id="KW-0964">Secreted</keyword>
<dbReference type="SMART" id="SM00714">
    <property type="entry name" value="LITAF"/>
    <property type="match status" value="1"/>
</dbReference>
<keyword evidence="11 14" id="KW-0472">Membrane</keyword>
<comment type="subcellular location">
    <subcellularLocation>
        <location evidence="1">Membrane</location>
        <topology evidence="1">Multi-pass membrane protein</topology>
    </subcellularLocation>
    <subcellularLocation>
        <location evidence="2">Secreted</location>
        <location evidence="2">Extracellular space</location>
        <location evidence="2">Extracellular matrix</location>
    </subcellularLocation>
</comment>
<feature type="transmembrane region" description="Helical" evidence="14">
    <location>
        <begin position="2107"/>
        <end position="2134"/>
    </location>
</feature>
<sequence length="2232" mass="239405">MLSAGQIRWFLCTPLVLLALVSAQGEVPSPRRLRFKVLSPSRLLVLWREPKGDFDSYLFLYNSIPGGQQREIIVSKSDTKVLITDYNPSKDYTVGVIAVSGSEQSRPLQGRHKAEKGESDGGDKTESQTLTDSVVSPEDANEIFGADQFVCHTEAIADIVILVDGSWSIGRLNFRLVRNFLENLVNAFDVGIDKTRIGLAQYSGDPRIEWHLNTFSTKEAVIDAVKNLPYKGGNTLTGLALSYIKENCFKPESGSRVGVPKIGILITDGKSQDDVIPPSESLRSSGIELFAIGVKNADENELLSIASEPENTHVYNVADFNIMSSIVEGLTRTVCEQVEQQDKDIKEKHEPEMIVPPHDLVTSEVTARSFRVSWSHVPGNVQNYRVVYYATQGGEPQEAVVDGSETSVVLQHLSSLTEYQLAVFAVYANEASEALRGSETTLALTTVTGLQLLDVTHSTMKARWDSVDGISGYMLLYAPLTDDGNTDEKEIKVSDAVTELELDGLSPHTEYTVTLYAMYGEEASDPITNQQTTLPLSPPSNLQFSDITHNSAHISWDPAPRGVIGYRIMWVKTDGLLTEEVEVGPVSSYDLSDLTSLMEYSVAIFALYDNGQSEPLTDGFTTTPVPGPLNLRSSDVSSDSFKVTWDHSADDIVLYRLSWAPFTGGDTKEVILSGSDNTYILAGLSPSTEYEAMLTAVFNDESESETVSVIETTLAETTTLATTTAVPRQAVRNLQLGGETTQSLEASWEIEDPNIESYRVSYASLRGDHSMESVLVPGSQRRAVLEPLVSDMQYKVTVTPVYRDGQDGISVSAMGATLPLLSPRNLHVSEEWYNRFRITWDPPQSPTEAYRIAYQPIYVPGPVLEMTVGEDVNSVLLWNLLSGTEYSVQVTASYPTGQSEPQLANAKTLFLGVSGLLTYQVQHNSMCVQWQPLLHATLYRVSIQSPLNGQRQEVSLGGGSSRQCFYDLTPGSQYQISVHTQMQEMEGPSVSITDMTLPAPTQAPTEPPTTEPPPTIPPAKEVCKEAKADLAFLVDGSWSIGDDNFMKITRFLYSTMGSLDLIGPDGTQVAVVQFSDDARTEFQLSSHSNKEVLLEAIQRIRYKGGNTKTGRAIKHVKESIFTLEAGARRGIPKVLVVLTDGRSQDDVNKVSKEMQMEGYIIFAIGFADADYGELVNIASKPSDRHVFFVDDLDAVKKIEEQLITFVCEAATATCPSVLMSGNTLAGFRMMEKFGLVEKEYSTIPGVSLEPGSFNSFPCYRLHRDALVSLPTKYLHPEGLPSDYTISMMLRLLPDTPHEPFALWEILNADHEPLVGLILDNSGKTLTFFNHDYKGDFQTVTFDDTKIQKIFHGSFHKLHVIISKTSVKVVLDCSAIGEKSINAAGNITTDGVEILGRMVRSRGSKANSAPFQLQMFDIICSTSWANRDKCCELPALRVEKQCPPLPHACTCSQDSKGPPGPTGPPGGPGIRGARGDRGEPGVTGPQGPVGEIGPPGPSGPIGPQGPSGLSIQGPPGAAGERGEKGETGPAGQLGVPGGPGSAGRDGPPGPRGLPGNNGPQGRQGPSGPVGAPGAPGAPGPGGSAGHQGDQGVPGPAGTKGDKGERGDVQSQAAIRSIARQVCEQLIQSHLSRYNSILNQIPVQSSASVRTVPGPPGEPGRRGLPGLQGEQGAPGRPGFPGTNGQSGQPGERGLPGEKGERGSPGIGNQGPRGPPGPPGLTGEGRTGSQGPPGRPGNPGTAGRQGNPGSSGPAGPPGYCDQNSCLGYNVGGKLSIKRCDKRGEAGLVSQNDSCSPPQVHQIDIMDNKGLEPPPPMMNTPVPPYPGPPANYNAGAYNTGVYAGYPAQPAQQPAYTYSQQQPQIVHPVQSVVVVQHMPTEGPGQMTCPRCQTSVLTKTEYRSGMLTWLICGLLGLFLCWPCCFIPFCVDSCKDVVHSCPICDTVLHVYKRSNTSTNKNLCEMAVTPVIICLLSLIGSGLSHPSPPPRGCGVDVDPPYRVLCDLESVWGVVLEAVACSGGVTSLVLVGLLLAKLRSMSDPARRSSVGPLLLLLGTLLGLFSVSLAFLVGKTQALCVVRRAFWGPLFALCFSSLLVQGVRLRRLVAGKTSPSGSSLAALGLALALVQGIISAEWVLLTVVREGHPACEYPPLDFALTCSYTLGLLLIAMGLSLGVVLCGGELVAQGGEEDREGESEKRKWKCNAVWLFLSSLASALLWVAWLGFYLYGSQMMKIALKC</sequence>
<dbReference type="GO" id="GO:0005581">
    <property type="term" value="C:collagen trimer"/>
    <property type="evidence" value="ECO:0007669"/>
    <property type="project" value="UniProtKB-KW"/>
</dbReference>
<feature type="region of interest" description="Disordered" evidence="13">
    <location>
        <begin position="1643"/>
        <end position="1752"/>
    </location>
</feature>
<evidence type="ECO:0000256" key="12">
    <source>
        <dbReference type="ARBA" id="ARBA00023180"/>
    </source>
</evidence>
<feature type="compositionally biased region" description="Pro residues" evidence="13">
    <location>
        <begin position="1457"/>
        <end position="1466"/>
    </location>
</feature>
<dbReference type="SMART" id="SM00210">
    <property type="entry name" value="TSPN"/>
    <property type="match status" value="1"/>
</dbReference>
<evidence type="ECO:0000256" key="15">
    <source>
        <dbReference type="SAM" id="SignalP"/>
    </source>
</evidence>
<keyword evidence="5 14" id="KW-0812">Transmembrane</keyword>
<feature type="transmembrane region" description="Helical" evidence="14">
    <location>
        <begin position="2154"/>
        <end position="2178"/>
    </location>
</feature>
<dbReference type="InterPro" id="IPR003961">
    <property type="entry name" value="FN3_dom"/>
</dbReference>
<feature type="domain" description="Fibronectin type-III" evidence="17">
    <location>
        <begin position="822"/>
        <end position="912"/>
    </location>
</feature>
<feature type="transmembrane region" description="Helical" evidence="14">
    <location>
        <begin position="2002"/>
        <end position="2029"/>
    </location>
</feature>
<feature type="compositionally biased region" description="Gly residues" evidence="13">
    <location>
        <begin position="1533"/>
        <end position="1542"/>
    </location>
</feature>
<keyword evidence="20" id="KW-1185">Reference proteome</keyword>
<feature type="domain" description="Fibronectin type-III" evidence="17">
    <location>
        <begin position="446"/>
        <end position="537"/>
    </location>
</feature>
<feature type="domain" description="VWFA" evidence="16">
    <location>
        <begin position="1029"/>
        <end position="1202"/>
    </location>
</feature>
<name>A0AAV6PUI7_SOLSE</name>
<feature type="transmembrane region" description="Helical" evidence="14">
    <location>
        <begin position="2199"/>
        <end position="2221"/>
    </location>
</feature>
<dbReference type="CDD" id="cd00063">
    <property type="entry name" value="FN3"/>
    <property type="match status" value="8"/>
</dbReference>
<feature type="domain" description="Fibronectin type-III" evidence="17">
    <location>
        <begin position="356"/>
        <end position="445"/>
    </location>
</feature>
<evidence type="ECO:0000256" key="7">
    <source>
        <dbReference type="ARBA" id="ARBA00022737"/>
    </source>
</evidence>
<evidence type="ECO:0000313" key="20">
    <source>
        <dbReference type="Proteomes" id="UP000693946"/>
    </source>
</evidence>
<dbReference type="FunFam" id="2.60.120.200:FF:000008">
    <property type="entry name" value="Collagen type XII alpha 1 chain"/>
    <property type="match status" value="1"/>
</dbReference>
<dbReference type="InterPro" id="IPR008160">
    <property type="entry name" value="Collagen"/>
</dbReference>
<evidence type="ECO:0000256" key="14">
    <source>
        <dbReference type="SAM" id="Phobius"/>
    </source>
</evidence>
<dbReference type="InterPro" id="IPR017978">
    <property type="entry name" value="GPCR_3_C"/>
</dbReference>
<keyword evidence="9 14" id="KW-1133">Transmembrane helix</keyword>
<dbReference type="GO" id="GO:0005615">
    <property type="term" value="C:extracellular space"/>
    <property type="evidence" value="ECO:0007669"/>
    <property type="project" value="TreeGrafter"/>
</dbReference>
<feature type="transmembrane region" description="Helical" evidence="14">
    <location>
        <begin position="2041"/>
        <end position="2063"/>
    </location>
</feature>
<dbReference type="FunFam" id="3.40.50.410:FF:000001">
    <property type="entry name" value="Collagen, type XII, alpha 1"/>
    <property type="match status" value="2"/>
</dbReference>
<evidence type="ECO:0000256" key="6">
    <source>
        <dbReference type="ARBA" id="ARBA00022729"/>
    </source>
</evidence>